<dbReference type="PROSITE" id="PS50238">
    <property type="entry name" value="RHOGAP"/>
    <property type="match status" value="1"/>
</dbReference>
<dbReference type="PANTHER" id="PTHR23176">
    <property type="entry name" value="RHO/RAC/CDC GTPASE-ACTIVATING PROTEIN"/>
    <property type="match status" value="1"/>
</dbReference>
<dbReference type="CDD" id="cd07652">
    <property type="entry name" value="F-BAR_Rgd1"/>
    <property type="match status" value="1"/>
</dbReference>
<dbReference type="SMART" id="SM00055">
    <property type="entry name" value="FCH"/>
    <property type="match status" value="1"/>
</dbReference>
<dbReference type="GO" id="GO:0007165">
    <property type="term" value="P:signal transduction"/>
    <property type="evidence" value="ECO:0007669"/>
    <property type="project" value="InterPro"/>
</dbReference>
<dbReference type="SUPFAM" id="SSF48350">
    <property type="entry name" value="GTPase activation domain, GAP"/>
    <property type="match status" value="1"/>
</dbReference>
<dbReference type="RefSeq" id="XP_013310634.1">
    <property type="nucleotide sequence ID" value="XM_013455180.1"/>
</dbReference>
<dbReference type="Gene3D" id="1.10.555.10">
    <property type="entry name" value="Rho GTPase activation protein"/>
    <property type="match status" value="1"/>
</dbReference>
<dbReference type="SMART" id="SM00324">
    <property type="entry name" value="RhoGAP"/>
    <property type="match status" value="1"/>
</dbReference>
<sequence>MASVAEPSSPTDGPSGPPRTPGQSEAPLPPVPVDIGPGGQLDSASRAQVQRVLSSDIGITTLLNRLKQSIASTRDFAGFLKERSVLEEKHASGLKRLSRTTHDLIRRPESRQGSFAQNYEELTRAHDRMAEHGVQFSNTLFSMAEELYELAANSEKGRKHWKQTGLNAEKRVQDAEHAMEKAKSKYNSLAEQYDRARTGERQTGKLVGFKKSAAQQEEDLQRKLEAADGDYAHKVQAAQTQQNELVTTLRPQTISALQDIIRETDAGLSAQMQKFAAQSEKLLLGYGLSITPMKGQAGGSSQSLREVASSIDNERDFVEYVLQFSNKAGTRAESIRYEPHPSLSPKQAQPSSTPFNSQPDPYGNFNPANHGRQMSGVTPYQGDEYEEYPSTQGPGPKYGSPWPGPPNPQNSYGARPPSQPANRMSSGAPQLPQIESAAGDQFGGDTSGGDLAPLHNRTSSGQLNGGPGPNASNARPPGPQNQPSGTGQPGPPNMGPRGVPSAAESAPPNAQGARPPRGASLGPTGDFTGNGRPGPGPGPGPQNTVPRPPNAGPPSQMGPQNGPRPGAPGPQQSQMGPGNSGPRPPQMGRGQGPPGANPALRPAGTGPGPEQDMAPPGAGGGGAGVGPMQGPPNGASRQGPGTGPGPQNAPPRPAQGPPNGAPRSSHPGPGGSISSLPSRQSGPRPGPPVRPVFGVSLDELFQRDGSAVPSIVYECVQAVDLYGLDVEGIYRTSGSAHHIMELRQQFDHDASAVDFRSPANFYNDIASVTTLLKHFLRDLPDPLLTAAQYQAFIDAAKLEEDIVRRDSIHALVNALPDPNYATLRTLVLHLNRVASHSDKNKMTQSNLAIVFAPTLMGRSGGMNGQSPGAGADIADAGWQAKVVETILNNTFQIFDDDE</sequence>
<dbReference type="Pfam" id="PF00620">
    <property type="entry name" value="RhoGAP"/>
    <property type="match status" value="1"/>
</dbReference>
<feature type="coiled-coil region" evidence="3">
    <location>
        <begin position="165"/>
        <end position="230"/>
    </location>
</feature>
<dbReference type="InterPro" id="IPR008936">
    <property type="entry name" value="Rho_GTPase_activation_prot"/>
</dbReference>
<dbReference type="InterPro" id="IPR001060">
    <property type="entry name" value="FCH_dom"/>
</dbReference>
<feature type="region of interest" description="Disordered" evidence="4">
    <location>
        <begin position="338"/>
        <end position="691"/>
    </location>
</feature>
<feature type="compositionally biased region" description="Pro residues" evidence="4">
    <location>
        <begin position="534"/>
        <end position="552"/>
    </location>
</feature>
<keyword evidence="1" id="KW-0343">GTPase activation</keyword>
<dbReference type="InterPro" id="IPR050729">
    <property type="entry name" value="Rho-GAP"/>
</dbReference>
<dbReference type="Pfam" id="PF00611">
    <property type="entry name" value="FCH"/>
    <property type="match status" value="1"/>
</dbReference>
<evidence type="ECO:0000256" key="2">
    <source>
        <dbReference type="PROSITE-ProRule" id="PRU01077"/>
    </source>
</evidence>
<dbReference type="PANTHER" id="PTHR23176:SF136">
    <property type="entry name" value="RHO GTPASE ACTIVATOR (RGD1)"/>
    <property type="match status" value="1"/>
</dbReference>
<evidence type="ECO:0000313" key="8">
    <source>
        <dbReference type="Proteomes" id="UP000054342"/>
    </source>
</evidence>
<evidence type="ECO:0000256" key="3">
    <source>
        <dbReference type="SAM" id="Coils"/>
    </source>
</evidence>
<evidence type="ECO:0000313" key="7">
    <source>
        <dbReference type="EMBL" id="KIW50050.1"/>
    </source>
</evidence>
<dbReference type="EMBL" id="KN847323">
    <property type="protein sequence ID" value="KIW50050.1"/>
    <property type="molecule type" value="Genomic_DNA"/>
</dbReference>
<dbReference type="InterPro" id="IPR000198">
    <property type="entry name" value="RhoGAP_dom"/>
</dbReference>
<dbReference type="GO" id="GO:0005938">
    <property type="term" value="C:cell cortex"/>
    <property type="evidence" value="ECO:0007669"/>
    <property type="project" value="UniProtKB-ARBA"/>
</dbReference>
<keyword evidence="8" id="KW-1185">Reference proteome</keyword>
<dbReference type="GO" id="GO:0005096">
    <property type="term" value="F:GTPase activator activity"/>
    <property type="evidence" value="ECO:0007669"/>
    <property type="project" value="UniProtKB-KW"/>
</dbReference>
<dbReference type="Gene3D" id="1.20.1270.60">
    <property type="entry name" value="Arfaptin homology (AH) domain/BAR domain"/>
    <property type="match status" value="1"/>
</dbReference>
<evidence type="ECO:0000256" key="4">
    <source>
        <dbReference type="SAM" id="MobiDB-lite"/>
    </source>
</evidence>
<keyword evidence="2 3" id="KW-0175">Coiled coil</keyword>
<feature type="region of interest" description="Disordered" evidence="4">
    <location>
        <begin position="1"/>
        <end position="43"/>
    </location>
</feature>
<feature type="domain" description="Rho-GAP" evidence="5">
    <location>
        <begin position="695"/>
        <end position="894"/>
    </location>
</feature>
<name>A0A0D2E5S5_9EURO</name>
<proteinExistence type="predicted"/>
<feature type="compositionally biased region" description="Polar residues" evidence="4">
    <location>
        <begin position="344"/>
        <end position="359"/>
    </location>
</feature>
<dbReference type="InterPro" id="IPR027267">
    <property type="entry name" value="AH/BAR_dom_sf"/>
</dbReference>
<accession>A0A0D2E5S5</accession>
<dbReference type="HOGENOM" id="CLU_010730_3_0_1"/>
<gene>
    <name evidence="7" type="ORF">PV05_11673</name>
</gene>
<organism evidence="7 8">
    <name type="scientific">Exophiala xenobiotica</name>
    <dbReference type="NCBI Taxonomy" id="348802"/>
    <lineage>
        <taxon>Eukaryota</taxon>
        <taxon>Fungi</taxon>
        <taxon>Dikarya</taxon>
        <taxon>Ascomycota</taxon>
        <taxon>Pezizomycotina</taxon>
        <taxon>Eurotiomycetes</taxon>
        <taxon>Chaetothyriomycetidae</taxon>
        <taxon>Chaetothyriales</taxon>
        <taxon>Herpotrichiellaceae</taxon>
        <taxon>Exophiala</taxon>
    </lineage>
</organism>
<feature type="compositionally biased region" description="Gly residues" evidence="4">
    <location>
        <begin position="617"/>
        <end position="627"/>
    </location>
</feature>
<feature type="compositionally biased region" description="Low complexity" evidence="4">
    <location>
        <begin position="661"/>
        <end position="683"/>
    </location>
</feature>
<dbReference type="AlphaFoldDB" id="A0A0D2E5S5"/>
<dbReference type="STRING" id="348802.A0A0D2E5S5"/>
<dbReference type="OrthoDB" id="437889at2759"/>
<evidence type="ECO:0000259" key="5">
    <source>
        <dbReference type="PROSITE" id="PS50238"/>
    </source>
</evidence>
<dbReference type="GeneID" id="25333581"/>
<evidence type="ECO:0000256" key="1">
    <source>
        <dbReference type="ARBA" id="ARBA00022468"/>
    </source>
</evidence>
<reference evidence="7 8" key="1">
    <citation type="submission" date="2015-01" db="EMBL/GenBank/DDBJ databases">
        <title>The Genome Sequence of Exophiala xenobiotica CBS118157.</title>
        <authorList>
            <consortium name="The Broad Institute Genomics Platform"/>
            <person name="Cuomo C."/>
            <person name="de Hoog S."/>
            <person name="Gorbushina A."/>
            <person name="Stielow B."/>
            <person name="Teixiera M."/>
            <person name="Abouelleil A."/>
            <person name="Chapman S.B."/>
            <person name="Priest M."/>
            <person name="Young S.K."/>
            <person name="Wortman J."/>
            <person name="Nusbaum C."/>
            <person name="Birren B."/>
        </authorList>
    </citation>
    <scope>NUCLEOTIDE SEQUENCE [LARGE SCALE GENOMIC DNA]</scope>
    <source>
        <strain evidence="7 8">CBS 118157</strain>
    </source>
</reference>
<dbReference type="PROSITE" id="PS51741">
    <property type="entry name" value="F_BAR"/>
    <property type="match status" value="1"/>
</dbReference>
<evidence type="ECO:0008006" key="9">
    <source>
        <dbReference type="Google" id="ProtNLM"/>
    </source>
</evidence>
<feature type="compositionally biased region" description="Pro residues" evidence="4">
    <location>
        <begin position="647"/>
        <end position="660"/>
    </location>
</feature>
<dbReference type="FunFam" id="1.20.1270.60:FF:000063">
    <property type="entry name" value="Rho GTPase activator"/>
    <property type="match status" value="1"/>
</dbReference>
<dbReference type="InterPro" id="IPR031160">
    <property type="entry name" value="F_BAR_dom"/>
</dbReference>
<protein>
    <recommendedName>
        <fullName evidence="9">Rho-GAP domain-containing protein</fullName>
    </recommendedName>
</protein>
<feature type="domain" description="F-BAR" evidence="6">
    <location>
        <begin position="47"/>
        <end position="316"/>
    </location>
</feature>
<dbReference type="Proteomes" id="UP000054342">
    <property type="component" value="Unassembled WGS sequence"/>
</dbReference>
<dbReference type="SUPFAM" id="SSF103657">
    <property type="entry name" value="BAR/IMD domain-like"/>
    <property type="match status" value="1"/>
</dbReference>
<evidence type="ECO:0000259" key="6">
    <source>
        <dbReference type="PROSITE" id="PS51741"/>
    </source>
</evidence>